<dbReference type="SUPFAM" id="SSF49265">
    <property type="entry name" value="Fibronectin type III"/>
    <property type="match status" value="1"/>
</dbReference>
<evidence type="ECO:0000256" key="2">
    <source>
        <dbReference type="SAM" id="Phobius"/>
    </source>
</evidence>
<dbReference type="Proteomes" id="UP001445076">
    <property type="component" value="Unassembled WGS sequence"/>
</dbReference>
<dbReference type="Pfam" id="PF00041">
    <property type="entry name" value="fn3"/>
    <property type="match status" value="1"/>
</dbReference>
<dbReference type="EMBL" id="JARKIK010000015">
    <property type="protein sequence ID" value="KAK8747426.1"/>
    <property type="molecule type" value="Genomic_DNA"/>
</dbReference>
<dbReference type="CDD" id="cd00063">
    <property type="entry name" value="FN3"/>
    <property type="match status" value="1"/>
</dbReference>
<dbReference type="AlphaFoldDB" id="A0AAW0Y7R9"/>
<feature type="region of interest" description="Disordered" evidence="1">
    <location>
        <begin position="271"/>
        <end position="290"/>
    </location>
</feature>
<protein>
    <recommendedName>
        <fullName evidence="3">Fibronectin type-III domain-containing protein</fullName>
    </recommendedName>
</protein>
<evidence type="ECO:0000256" key="1">
    <source>
        <dbReference type="SAM" id="MobiDB-lite"/>
    </source>
</evidence>
<evidence type="ECO:0000313" key="5">
    <source>
        <dbReference type="Proteomes" id="UP001445076"/>
    </source>
</evidence>
<dbReference type="Gene3D" id="2.60.40.10">
    <property type="entry name" value="Immunoglobulins"/>
    <property type="match status" value="1"/>
</dbReference>
<dbReference type="Pfam" id="PF16066">
    <property type="entry name" value="DUF4808"/>
    <property type="match status" value="1"/>
</dbReference>
<feature type="domain" description="Fibronectin type-III" evidence="3">
    <location>
        <begin position="312"/>
        <end position="401"/>
    </location>
</feature>
<proteinExistence type="predicted"/>
<gene>
    <name evidence="4" type="ORF">OTU49_016807</name>
</gene>
<reference evidence="4 5" key="1">
    <citation type="journal article" date="2024" name="BMC Genomics">
        <title>Genome assembly of redclaw crayfish (Cherax quadricarinatus) provides insights into its immune adaptation and hypoxia tolerance.</title>
        <authorList>
            <person name="Liu Z."/>
            <person name="Zheng J."/>
            <person name="Li H."/>
            <person name="Fang K."/>
            <person name="Wang S."/>
            <person name="He J."/>
            <person name="Zhou D."/>
            <person name="Weng S."/>
            <person name="Chi M."/>
            <person name="Gu Z."/>
            <person name="He J."/>
            <person name="Li F."/>
            <person name="Wang M."/>
        </authorList>
    </citation>
    <scope>NUCLEOTIDE SEQUENCE [LARGE SCALE GENOMIC DNA]</scope>
    <source>
        <strain evidence="4">ZL_2023a</strain>
    </source>
</reference>
<dbReference type="SMART" id="SM00060">
    <property type="entry name" value="FN3"/>
    <property type="match status" value="1"/>
</dbReference>
<keyword evidence="2" id="KW-0812">Transmembrane</keyword>
<feature type="transmembrane region" description="Helical" evidence="2">
    <location>
        <begin position="447"/>
        <end position="465"/>
    </location>
</feature>
<dbReference type="InterPro" id="IPR036116">
    <property type="entry name" value="FN3_sf"/>
</dbReference>
<evidence type="ECO:0000313" key="4">
    <source>
        <dbReference type="EMBL" id="KAK8747426.1"/>
    </source>
</evidence>
<dbReference type="PANTHER" id="PTHR21104">
    <property type="entry name" value="FIBRONECTIN TYPE III DOMAIN-CONTAINING PROTEIN"/>
    <property type="match status" value="1"/>
</dbReference>
<keyword evidence="2" id="KW-0472">Membrane</keyword>
<name>A0AAW0Y7R9_CHEQU</name>
<keyword evidence="2" id="KW-1133">Transmembrane helix</keyword>
<organism evidence="4 5">
    <name type="scientific">Cherax quadricarinatus</name>
    <name type="common">Australian red claw crayfish</name>
    <dbReference type="NCBI Taxonomy" id="27406"/>
    <lineage>
        <taxon>Eukaryota</taxon>
        <taxon>Metazoa</taxon>
        <taxon>Ecdysozoa</taxon>
        <taxon>Arthropoda</taxon>
        <taxon>Crustacea</taxon>
        <taxon>Multicrustacea</taxon>
        <taxon>Malacostraca</taxon>
        <taxon>Eumalacostraca</taxon>
        <taxon>Eucarida</taxon>
        <taxon>Decapoda</taxon>
        <taxon>Pleocyemata</taxon>
        <taxon>Astacidea</taxon>
        <taxon>Parastacoidea</taxon>
        <taxon>Parastacidae</taxon>
        <taxon>Cherax</taxon>
    </lineage>
</organism>
<evidence type="ECO:0000259" key="3">
    <source>
        <dbReference type="PROSITE" id="PS50853"/>
    </source>
</evidence>
<dbReference type="PROSITE" id="PS50853">
    <property type="entry name" value="FN3"/>
    <property type="match status" value="1"/>
</dbReference>
<accession>A0AAW0Y7R9</accession>
<dbReference type="InterPro" id="IPR032073">
    <property type="entry name" value="FNDC5_C"/>
</dbReference>
<dbReference type="InterPro" id="IPR003961">
    <property type="entry name" value="FN3_dom"/>
</dbReference>
<comment type="caution">
    <text evidence="4">The sequence shown here is derived from an EMBL/GenBank/DDBJ whole genome shotgun (WGS) entry which is preliminary data.</text>
</comment>
<keyword evidence="5" id="KW-1185">Reference proteome</keyword>
<dbReference type="PANTHER" id="PTHR21104:SF2">
    <property type="entry name" value="FIBRONECTIN TYPE-III DOMAIN-CONTAINING PROTEIN"/>
    <property type="match status" value="1"/>
</dbReference>
<dbReference type="InterPro" id="IPR013783">
    <property type="entry name" value="Ig-like_fold"/>
</dbReference>
<sequence>MDGASGTLSMTTPEAVWIPGHQGCLGPGGVYGSDVSGKDVTDGGTGSVVPSEKWMYQANIFTHMPVKFPKSKCFTHIAAGTCYDNDQSLLGSGGILALPEGNKQPVYDTSVKTPPESQECSVYGSNNGLALPKDAWSCSWERCSEREEHQRRSVYFKPLLHSVCRPNSEQTISVKTKFTKNNCYKTKSLLYHTSEYFCAPTNCTRRDLRANSQNSVKTCFRLPVGYLKLRLPIVTSKLDMGAVLVVIGVVAMVVSCCEALPTLPQALPTLHQALPTQPPNPQSNASSISQETEALRRELRMCCGGVPWRVRAAGNITVLRTSPTSVLVTWTRPYLPNLKYEITYKPTNAKYRVVAEVMAPQRSVVLERLLPLTQYQVYVTAEINNSVIYTSPIVTFYTTIDDTFQGNASGRLFSTPTVLDSVGVSVGTTMSGADHKVGLVRVRAEEVGIVVLVLAVWMFAIVLFFNRWGKIRMLEPYQEPYKEAEPQLLQHRPSCPMADPCTLPGNPLKPEYMGMRRLRQNSVFVGRTRSHSLEVHPPRRVKSALNLTTLVLQEAEEEGAMATTFT</sequence>